<sequence>MPAAHIVQLPFPSTSEPQRDLNRYYELYEREFALLFPEFFIPEASLWEMPLWVAHITALLDELDVESSFVDLSSAASSDDCLRSLVEVSAPGDAILLSPLAQNLDLALRVSRALKRMGRITVLGGNMAPLATPDDVSRVVRGQVGIEQLRAVLRPETSADGLLSVRSRSGIAEERISWAPQYRHLGGYAGRVPLLRLNASHGCLYKCRFCGDAWSQQLTLVEENALGREVDQFAERYPGTRLVYIGDKTFGQSREAVRNLLAVFRDRPGYRFIVQTHVLAVRPWVLDAMSELGVVAVELGFESADTEMLRESGKLSRGLDHYRDSLLAIERRGMRVVLNVMGGLARETENGHAETVRWLRECADVVWLANLYNFVPYPLVPDFPALRPRIHDWDFAHWREDAPVVFEPYHLTPGRSWELFMEKVEVMTDLLAGRREAENACLK</sequence>
<dbReference type="SFLD" id="SFLDG01082">
    <property type="entry name" value="B12-binding_domain_containing"/>
    <property type="match status" value="1"/>
</dbReference>
<protein>
    <recommendedName>
        <fullName evidence="6">Radical SAM core domain-containing protein</fullName>
    </recommendedName>
</protein>
<dbReference type="EMBL" id="BSEV01000002">
    <property type="protein sequence ID" value="GLK07880.1"/>
    <property type="molecule type" value="Genomic_DNA"/>
</dbReference>
<reference evidence="7" key="1">
    <citation type="journal article" date="2014" name="Int. J. Syst. Evol. Microbiol.">
        <title>Complete genome sequence of Corynebacterium casei LMG S-19264T (=DSM 44701T), isolated from a smear-ripened cheese.</title>
        <authorList>
            <consortium name="US DOE Joint Genome Institute (JGI-PGF)"/>
            <person name="Walter F."/>
            <person name="Albersmeier A."/>
            <person name="Kalinowski J."/>
            <person name="Ruckert C."/>
        </authorList>
    </citation>
    <scope>NUCLEOTIDE SEQUENCE</scope>
    <source>
        <strain evidence="7">VKM Ac-2007</strain>
    </source>
</reference>
<dbReference type="SUPFAM" id="SSF102114">
    <property type="entry name" value="Radical SAM enzymes"/>
    <property type="match status" value="1"/>
</dbReference>
<comment type="caution">
    <text evidence="7">The sequence shown here is derived from an EMBL/GenBank/DDBJ whole genome shotgun (WGS) entry which is preliminary data.</text>
</comment>
<dbReference type="SMART" id="SM00729">
    <property type="entry name" value="Elp3"/>
    <property type="match status" value="1"/>
</dbReference>
<keyword evidence="2" id="KW-0949">S-adenosyl-L-methionine</keyword>
<dbReference type="PANTHER" id="PTHR43409">
    <property type="entry name" value="ANAEROBIC MAGNESIUM-PROTOPORPHYRIN IX MONOMETHYL ESTER CYCLASE-RELATED"/>
    <property type="match status" value="1"/>
</dbReference>
<dbReference type="Pfam" id="PF04055">
    <property type="entry name" value="Radical_SAM"/>
    <property type="match status" value="1"/>
</dbReference>
<dbReference type="InterPro" id="IPR051198">
    <property type="entry name" value="BchE-like"/>
</dbReference>
<dbReference type="Proteomes" id="UP001143474">
    <property type="component" value="Unassembled WGS sequence"/>
</dbReference>
<dbReference type="GO" id="GO:0051536">
    <property type="term" value="F:iron-sulfur cluster binding"/>
    <property type="evidence" value="ECO:0007669"/>
    <property type="project" value="UniProtKB-KW"/>
</dbReference>
<evidence type="ECO:0000256" key="4">
    <source>
        <dbReference type="ARBA" id="ARBA00023004"/>
    </source>
</evidence>
<evidence type="ECO:0000313" key="8">
    <source>
        <dbReference type="Proteomes" id="UP001143474"/>
    </source>
</evidence>
<evidence type="ECO:0000256" key="3">
    <source>
        <dbReference type="ARBA" id="ARBA00022723"/>
    </source>
</evidence>
<dbReference type="InterPro" id="IPR023404">
    <property type="entry name" value="rSAM_horseshoe"/>
</dbReference>
<dbReference type="Gene3D" id="3.80.30.20">
    <property type="entry name" value="tm_1862 like domain"/>
    <property type="match status" value="1"/>
</dbReference>
<proteinExistence type="predicted"/>
<keyword evidence="8" id="KW-1185">Reference proteome</keyword>
<keyword evidence="4" id="KW-0408">Iron</keyword>
<keyword evidence="5" id="KW-0411">Iron-sulfur</keyword>
<name>A0A9W6HYV0_9ACTN</name>
<organism evidence="7 8">
    <name type="scientific">Streptosporangium carneum</name>
    <dbReference type="NCBI Taxonomy" id="47481"/>
    <lineage>
        <taxon>Bacteria</taxon>
        <taxon>Bacillati</taxon>
        <taxon>Actinomycetota</taxon>
        <taxon>Actinomycetes</taxon>
        <taxon>Streptosporangiales</taxon>
        <taxon>Streptosporangiaceae</taxon>
        <taxon>Streptosporangium</taxon>
    </lineage>
</organism>
<accession>A0A9W6HYV0</accession>
<evidence type="ECO:0000256" key="5">
    <source>
        <dbReference type="ARBA" id="ARBA00023014"/>
    </source>
</evidence>
<feature type="domain" description="Radical SAM core" evidence="6">
    <location>
        <begin position="187"/>
        <end position="415"/>
    </location>
</feature>
<evidence type="ECO:0000256" key="1">
    <source>
        <dbReference type="ARBA" id="ARBA00001966"/>
    </source>
</evidence>
<keyword evidence="3" id="KW-0479">Metal-binding</keyword>
<dbReference type="GO" id="GO:0003824">
    <property type="term" value="F:catalytic activity"/>
    <property type="evidence" value="ECO:0007669"/>
    <property type="project" value="InterPro"/>
</dbReference>
<dbReference type="AlphaFoldDB" id="A0A9W6HYV0"/>
<comment type="cofactor">
    <cofactor evidence="1">
        <name>[4Fe-4S] cluster</name>
        <dbReference type="ChEBI" id="CHEBI:49883"/>
    </cofactor>
</comment>
<evidence type="ECO:0000313" key="7">
    <source>
        <dbReference type="EMBL" id="GLK07880.1"/>
    </source>
</evidence>
<reference evidence="7" key="2">
    <citation type="submission" date="2023-01" db="EMBL/GenBank/DDBJ databases">
        <authorList>
            <person name="Sun Q."/>
            <person name="Evtushenko L."/>
        </authorList>
    </citation>
    <scope>NUCLEOTIDE SEQUENCE</scope>
    <source>
        <strain evidence="7">VKM Ac-2007</strain>
    </source>
</reference>
<dbReference type="CDD" id="cd01335">
    <property type="entry name" value="Radical_SAM"/>
    <property type="match status" value="1"/>
</dbReference>
<evidence type="ECO:0000259" key="6">
    <source>
        <dbReference type="PROSITE" id="PS51918"/>
    </source>
</evidence>
<dbReference type="GO" id="GO:0046872">
    <property type="term" value="F:metal ion binding"/>
    <property type="evidence" value="ECO:0007669"/>
    <property type="project" value="UniProtKB-KW"/>
</dbReference>
<dbReference type="InterPro" id="IPR006638">
    <property type="entry name" value="Elp3/MiaA/NifB-like_rSAM"/>
</dbReference>
<dbReference type="RefSeq" id="WP_271216415.1">
    <property type="nucleotide sequence ID" value="NZ_BAAAVD010000024.1"/>
</dbReference>
<dbReference type="InterPro" id="IPR007197">
    <property type="entry name" value="rSAM"/>
</dbReference>
<dbReference type="PROSITE" id="PS51918">
    <property type="entry name" value="RADICAL_SAM"/>
    <property type="match status" value="1"/>
</dbReference>
<dbReference type="InterPro" id="IPR058240">
    <property type="entry name" value="rSAM_sf"/>
</dbReference>
<gene>
    <name evidence="7" type="ORF">GCM10017600_12850</name>
</gene>
<evidence type="ECO:0000256" key="2">
    <source>
        <dbReference type="ARBA" id="ARBA00022691"/>
    </source>
</evidence>
<dbReference type="SFLD" id="SFLDS00029">
    <property type="entry name" value="Radical_SAM"/>
    <property type="match status" value="1"/>
</dbReference>